<keyword evidence="10" id="KW-1185">Reference proteome</keyword>
<dbReference type="InterPro" id="IPR025594">
    <property type="entry name" value="YebO"/>
</dbReference>
<reference evidence="9 10" key="1">
    <citation type="journal article" date="2010" name="PLoS ONE">
        <title>Genome sequence of Cronobacter sakazakii BAA-894 and comparative genomic hybridization analysis with other Cronobacter species.</title>
        <authorList>
            <person name="Kucerova E."/>
            <person name="Clifton S.W."/>
            <person name="Xia X.Q."/>
            <person name="Long F."/>
            <person name="Porwollik S."/>
            <person name="Fulton L."/>
            <person name="Fronick C."/>
            <person name="Minx P."/>
            <person name="Kyung K."/>
            <person name="Warren W."/>
            <person name="Fulton R."/>
            <person name="Feng D."/>
            <person name="Wollam A."/>
            <person name="Shah N."/>
            <person name="Bhonagiri V."/>
            <person name="Nash W.E."/>
            <person name="Hallsworth-Pepin K."/>
            <person name="Wilson R.K."/>
            <person name="McClelland M."/>
            <person name="Forsythe S.J."/>
        </authorList>
    </citation>
    <scope>NUCLEOTIDE SEQUENCE [LARGE SCALE GENOMIC DNA]</scope>
    <source>
        <strain evidence="9 10">ATCC BAA-894</strain>
    </source>
</reference>
<evidence type="ECO:0000256" key="1">
    <source>
        <dbReference type="ARBA" id="ARBA00004162"/>
    </source>
</evidence>
<name>A7MNL8_CROS8</name>
<evidence type="ECO:0000256" key="5">
    <source>
        <dbReference type="ARBA" id="ARBA00022989"/>
    </source>
</evidence>
<protein>
    <recommendedName>
        <fullName evidence="2">Uncharacterized protein YebO</fullName>
    </recommendedName>
</protein>
<evidence type="ECO:0000256" key="3">
    <source>
        <dbReference type="ARBA" id="ARBA00022475"/>
    </source>
</evidence>
<dbReference type="HOGENOM" id="CLU_165389_1_0_6"/>
<organism evidence="9 10">
    <name type="scientific">Cronobacter sakazakii (strain ATCC BAA-894)</name>
    <name type="common">Enterobacter sakazakii</name>
    <dbReference type="NCBI Taxonomy" id="290339"/>
    <lineage>
        <taxon>Bacteria</taxon>
        <taxon>Pseudomonadati</taxon>
        <taxon>Pseudomonadota</taxon>
        <taxon>Gammaproteobacteria</taxon>
        <taxon>Enterobacterales</taxon>
        <taxon>Enterobacteriaceae</taxon>
        <taxon>Cronobacter</taxon>
    </lineage>
</organism>
<comment type="subcellular location">
    <subcellularLocation>
        <location evidence="1">Cell membrane</location>
        <topology evidence="1">Single-pass membrane protein</topology>
    </subcellularLocation>
</comment>
<dbReference type="EMBL" id="CP000783">
    <property type="protein sequence ID" value="ABU76684.1"/>
    <property type="molecule type" value="Genomic_DNA"/>
</dbReference>
<evidence type="ECO:0000256" key="2">
    <source>
        <dbReference type="ARBA" id="ARBA00015648"/>
    </source>
</evidence>
<sequence>MPLRRRGGKIARFPEVVSMNDIINSGALNFAALAISLFGAIVALVAWFFINRASVRANQQVELLEALLEQEKRQTALLRRLCEANEPEAQTPAASADATQDDDDGFVRLVAER</sequence>
<keyword evidence="3" id="KW-1003">Cell membrane</keyword>
<keyword evidence="6 8" id="KW-0472">Membrane</keyword>
<gene>
    <name evidence="9" type="ordered locus">ESA_01426</name>
</gene>
<feature type="coiled-coil region" evidence="7">
    <location>
        <begin position="54"/>
        <end position="81"/>
    </location>
</feature>
<feature type="transmembrane region" description="Helical" evidence="8">
    <location>
        <begin position="27"/>
        <end position="50"/>
    </location>
</feature>
<keyword evidence="7" id="KW-0175">Coiled coil</keyword>
<evidence type="ECO:0000256" key="6">
    <source>
        <dbReference type="ARBA" id="ARBA00023136"/>
    </source>
</evidence>
<dbReference type="GO" id="GO:0005886">
    <property type="term" value="C:plasma membrane"/>
    <property type="evidence" value="ECO:0007669"/>
    <property type="project" value="UniProtKB-SubCell"/>
</dbReference>
<evidence type="ECO:0000313" key="10">
    <source>
        <dbReference type="Proteomes" id="UP000000260"/>
    </source>
</evidence>
<dbReference type="KEGG" id="esa:ESA_01426"/>
<proteinExistence type="predicted"/>
<evidence type="ECO:0000256" key="7">
    <source>
        <dbReference type="SAM" id="Coils"/>
    </source>
</evidence>
<dbReference type="Proteomes" id="UP000000260">
    <property type="component" value="Chromosome"/>
</dbReference>
<keyword evidence="5 8" id="KW-1133">Transmembrane helix</keyword>
<accession>A7MNL8</accession>
<evidence type="ECO:0000313" key="9">
    <source>
        <dbReference type="EMBL" id="ABU76684.1"/>
    </source>
</evidence>
<evidence type="ECO:0000256" key="4">
    <source>
        <dbReference type="ARBA" id="ARBA00022692"/>
    </source>
</evidence>
<dbReference type="AlphaFoldDB" id="A7MNL8"/>
<dbReference type="Pfam" id="PF13974">
    <property type="entry name" value="YebO"/>
    <property type="match status" value="1"/>
</dbReference>
<keyword evidence="4 8" id="KW-0812">Transmembrane</keyword>
<evidence type="ECO:0000256" key="8">
    <source>
        <dbReference type="SAM" id="Phobius"/>
    </source>
</evidence>